<dbReference type="Proteomes" id="UP000339249">
    <property type="component" value="Unassembled WGS sequence"/>
</dbReference>
<dbReference type="EMBL" id="CABDVU010000001">
    <property type="protein sequence ID" value="VTN15171.1"/>
    <property type="molecule type" value="Genomic_DNA"/>
</dbReference>
<evidence type="ECO:0000313" key="2">
    <source>
        <dbReference type="EMBL" id="VTN15171.1"/>
    </source>
</evidence>
<dbReference type="InterPro" id="IPR012675">
    <property type="entry name" value="Beta-grasp_dom_sf"/>
</dbReference>
<gene>
    <name evidence="2" type="primary">moaD</name>
    <name evidence="2" type="ORF">NCTC9185_07256</name>
</gene>
<accession>A0A4U9DBN5</accession>
<dbReference type="Gene3D" id="3.10.20.30">
    <property type="match status" value="1"/>
</dbReference>
<evidence type="ECO:0000256" key="1">
    <source>
        <dbReference type="SAM" id="MobiDB-lite"/>
    </source>
</evidence>
<dbReference type="AlphaFoldDB" id="A0A4U9DBN5"/>
<name>A0A4U9DBN5_RAOTE</name>
<dbReference type="SUPFAM" id="SSF54285">
    <property type="entry name" value="MoaD/ThiS"/>
    <property type="match status" value="1"/>
</dbReference>
<proteinExistence type="predicted"/>
<organism evidence="2 3">
    <name type="scientific">Raoultella terrigena</name>
    <name type="common">Klebsiella terrigena</name>
    <dbReference type="NCBI Taxonomy" id="577"/>
    <lineage>
        <taxon>Bacteria</taxon>
        <taxon>Pseudomonadati</taxon>
        <taxon>Pseudomonadota</taxon>
        <taxon>Gammaproteobacteria</taxon>
        <taxon>Enterobacterales</taxon>
        <taxon>Enterobacteriaceae</taxon>
        <taxon>Klebsiella/Raoultella group</taxon>
        <taxon>Raoultella</taxon>
    </lineage>
</organism>
<dbReference type="CDD" id="cd00754">
    <property type="entry name" value="Ubl_MoaD"/>
    <property type="match status" value="1"/>
</dbReference>
<feature type="region of interest" description="Disordered" evidence="1">
    <location>
        <begin position="42"/>
        <end position="63"/>
    </location>
</feature>
<evidence type="ECO:0000313" key="3">
    <source>
        <dbReference type="Proteomes" id="UP000339249"/>
    </source>
</evidence>
<protein>
    <submittedName>
        <fullName evidence="2">Sulfur carrier protein moaD</fullName>
    </submittedName>
</protein>
<reference evidence="2 3" key="1">
    <citation type="submission" date="2019-04" db="EMBL/GenBank/DDBJ databases">
        <authorList>
            <consortium name="Pathogen Informatics"/>
        </authorList>
    </citation>
    <scope>NUCLEOTIDE SEQUENCE [LARGE SCALE GENOMIC DNA]</scope>
    <source>
        <strain evidence="2 3">NCTC9185</strain>
    </source>
</reference>
<feature type="compositionally biased region" description="Gly residues" evidence="1">
    <location>
        <begin position="45"/>
        <end position="57"/>
    </location>
</feature>
<dbReference type="InterPro" id="IPR016155">
    <property type="entry name" value="Mopterin_synth/thiamin_S_b"/>
</dbReference>
<sequence length="83" mass="8570">MIKILFFAQVRELVGTDALTLDASEAATVEAVRRQLIAPRRPLGAGAGRGQAAGGGEPDADHLWTIPVTAGDEVAFFPPVTGG</sequence>